<dbReference type="EMBL" id="VUMX01000005">
    <property type="protein sequence ID" value="MST86573.1"/>
    <property type="molecule type" value="Genomic_DNA"/>
</dbReference>
<dbReference type="RefSeq" id="WP_154547472.1">
    <property type="nucleotide sequence ID" value="NZ_VUMX01000005.1"/>
</dbReference>
<feature type="transmembrane region" description="Helical" evidence="7">
    <location>
        <begin position="513"/>
        <end position="533"/>
    </location>
</feature>
<feature type="transmembrane region" description="Helical" evidence="7">
    <location>
        <begin position="343"/>
        <end position="365"/>
    </location>
</feature>
<keyword evidence="5 7" id="KW-1133">Transmembrane helix</keyword>
<evidence type="ECO:0000256" key="4">
    <source>
        <dbReference type="ARBA" id="ARBA00022692"/>
    </source>
</evidence>
<organism evidence="8 9">
    <name type="scientific">Lactobacillus porci</name>
    <dbReference type="NCBI Taxonomy" id="2012477"/>
    <lineage>
        <taxon>Bacteria</taxon>
        <taxon>Bacillati</taxon>
        <taxon>Bacillota</taxon>
        <taxon>Bacilli</taxon>
        <taxon>Lactobacillales</taxon>
        <taxon>Lactobacillaceae</taxon>
        <taxon>Lactobacillus</taxon>
    </lineage>
</organism>
<comment type="subcellular location">
    <subcellularLocation>
        <location evidence="1">Cell membrane</location>
        <topology evidence="1">Multi-pass membrane protein</topology>
    </subcellularLocation>
</comment>
<dbReference type="InterPro" id="IPR050367">
    <property type="entry name" value="APC_superfamily"/>
</dbReference>
<dbReference type="PANTHER" id="PTHR42770">
    <property type="entry name" value="AMINO ACID TRANSPORTER-RELATED"/>
    <property type="match status" value="1"/>
</dbReference>
<sequence>MDDELNIKGKYISWPTLAMMAFVTVIGLEDIMYNFQNQGMAVITSWILMMFLYVVPYALIVGHLGSVFNKEGGGLSSWVRATDGEFLGYFTAWTYWAASIPYVVDTANCLLVDVGWGLTGTDEFENPKFLSTAMFTAITFAIFIVLTLVEHKFSDSMEVLSNIGGWAMFIMTILFVLLAFAGLAKSGGKTATPFTWKTIVPKFDLKYFSTVGMLIYAVNGSELVAPYVTRMKDPKREFPKAMIALAVMTCFLTIFGSIALGIYIDANHMPNDLKMNGEYYVFGAMGKQFGVGNLLVYIYAWSSFFYNVALLSVLLDAMTRMLISDTGDKYMPKFLKKTNKDGLPINGYILTVFLSGFIMVLGIFLPDMNDIFNWLLNLNGIISPAVTCWIFYSFMKVRGKNSKKYPSVYRYIKNDTFAWWVGFALLAVTAVATVLGFMPQDVKQGTWVWWYELSINIIACVVLIGLGGIFPGIRRREEEYGIAFDKTQWIWMIVLVLGSITFDVWLGGTKLAARVWIIAIEAVVALLLVWLIGRRVPKGASKQA</sequence>
<feature type="transmembrane region" description="Helical" evidence="7">
    <location>
        <begin position="40"/>
        <end position="60"/>
    </location>
</feature>
<gene>
    <name evidence="8" type="ORF">FYJ62_02690</name>
</gene>
<name>A0A6A8MBQ5_9LACO</name>
<feature type="transmembrane region" description="Helical" evidence="7">
    <location>
        <begin position="489"/>
        <end position="507"/>
    </location>
</feature>
<dbReference type="PANTHER" id="PTHR42770:SF15">
    <property type="entry name" value="GLUTAMATE_GAMMA-AMINOBUTYRATE ANTIPORTER-RELATED"/>
    <property type="match status" value="1"/>
</dbReference>
<evidence type="ECO:0000256" key="5">
    <source>
        <dbReference type="ARBA" id="ARBA00022989"/>
    </source>
</evidence>
<reference evidence="8 9" key="1">
    <citation type="submission" date="2019-08" db="EMBL/GenBank/DDBJ databases">
        <title>In-depth cultivation of the pig gut microbiome towards novel bacterial diversity and tailored functional studies.</title>
        <authorList>
            <person name="Wylensek D."/>
            <person name="Hitch T.C.A."/>
            <person name="Clavel T."/>
        </authorList>
    </citation>
    <scope>NUCLEOTIDE SEQUENCE [LARGE SCALE GENOMIC DNA]</scope>
    <source>
        <strain evidence="8 9">Bifido-178-WT-2B</strain>
    </source>
</reference>
<feature type="transmembrane region" description="Helical" evidence="7">
    <location>
        <begin position="12"/>
        <end position="28"/>
    </location>
</feature>
<proteinExistence type="predicted"/>
<dbReference type="Pfam" id="PF13520">
    <property type="entry name" value="AA_permease_2"/>
    <property type="match status" value="1"/>
</dbReference>
<feature type="transmembrane region" description="Helical" evidence="7">
    <location>
        <begin position="416"/>
        <end position="437"/>
    </location>
</feature>
<keyword evidence="3" id="KW-1003">Cell membrane</keyword>
<feature type="transmembrane region" description="Helical" evidence="7">
    <location>
        <begin position="241"/>
        <end position="264"/>
    </location>
</feature>
<evidence type="ECO:0000256" key="3">
    <source>
        <dbReference type="ARBA" id="ARBA00022475"/>
    </source>
</evidence>
<accession>A0A6A8MBQ5</accession>
<dbReference type="GO" id="GO:0022857">
    <property type="term" value="F:transmembrane transporter activity"/>
    <property type="evidence" value="ECO:0007669"/>
    <property type="project" value="InterPro"/>
</dbReference>
<feature type="transmembrane region" description="Helical" evidence="7">
    <location>
        <begin position="371"/>
        <end position="395"/>
    </location>
</feature>
<dbReference type="OrthoDB" id="92719at2"/>
<keyword evidence="6 7" id="KW-0472">Membrane</keyword>
<dbReference type="PIRSF" id="PIRSF006060">
    <property type="entry name" value="AA_transporter"/>
    <property type="match status" value="1"/>
</dbReference>
<dbReference type="Proteomes" id="UP000438120">
    <property type="component" value="Unassembled WGS sequence"/>
</dbReference>
<evidence type="ECO:0000256" key="1">
    <source>
        <dbReference type="ARBA" id="ARBA00004651"/>
    </source>
</evidence>
<feature type="transmembrane region" description="Helical" evidence="7">
    <location>
        <begin position="129"/>
        <end position="149"/>
    </location>
</feature>
<evidence type="ECO:0000256" key="7">
    <source>
        <dbReference type="SAM" id="Phobius"/>
    </source>
</evidence>
<feature type="transmembrane region" description="Helical" evidence="7">
    <location>
        <begin position="207"/>
        <end position="229"/>
    </location>
</feature>
<keyword evidence="4 7" id="KW-0812">Transmembrane</keyword>
<keyword evidence="9" id="KW-1185">Reference proteome</keyword>
<evidence type="ECO:0000313" key="8">
    <source>
        <dbReference type="EMBL" id="MST86573.1"/>
    </source>
</evidence>
<feature type="transmembrane region" description="Helical" evidence="7">
    <location>
        <begin position="161"/>
        <end position="184"/>
    </location>
</feature>
<keyword evidence="2" id="KW-0813">Transport</keyword>
<dbReference type="GO" id="GO:0005886">
    <property type="term" value="C:plasma membrane"/>
    <property type="evidence" value="ECO:0007669"/>
    <property type="project" value="UniProtKB-SubCell"/>
</dbReference>
<comment type="caution">
    <text evidence="8">The sequence shown here is derived from an EMBL/GenBank/DDBJ whole genome shotgun (WGS) entry which is preliminary data.</text>
</comment>
<evidence type="ECO:0000256" key="2">
    <source>
        <dbReference type="ARBA" id="ARBA00022448"/>
    </source>
</evidence>
<dbReference type="Gene3D" id="1.20.1740.10">
    <property type="entry name" value="Amino acid/polyamine transporter I"/>
    <property type="match status" value="1"/>
</dbReference>
<feature type="transmembrane region" description="Helical" evidence="7">
    <location>
        <begin position="449"/>
        <end position="469"/>
    </location>
</feature>
<protein>
    <submittedName>
        <fullName evidence="8">APC family permease</fullName>
    </submittedName>
</protein>
<dbReference type="InterPro" id="IPR002293">
    <property type="entry name" value="AA/rel_permease1"/>
</dbReference>
<evidence type="ECO:0000256" key="6">
    <source>
        <dbReference type="ARBA" id="ARBA00023136"/>
    </source>
</evidence>
<dbReference type="AlphaFoldDB" id="A0A6A8MBQ5"/>
<evidence type="ECO:0000313" key="9">
    <source>
        <dbReference type="Proteomes" id="UP000438120"/>
    </source>
</evidence>